<dbReference type="Gene3D" id="3.40.50.920">
    <property type="match status" value="1"/>
</dbReference>
<dbReference type="FunFam" id="3.40.50.920:FF:000001">
    <property type="entry name" value="Pyruvate dehydrogenase E1 beta subunit"/>
    <property type="match status" value="1"/>
</dbReference>
<gene>
    <name evidence="5" type="ORF">F4X14_15000</name>
</gene>
<dbReference type="SUPFAM" id="SSF52518">
    <property type="entry name" value="Thiamin diphosphate-binding fold (THDP-binding)"/>
    <property type="match status" value="1"/>
</dbReference>
<dbReference type="NCBIfam" id="NF006667">
    <property type="entry name" value="PRK09212.1"/>
    <property type="match status" value="1"/>
</dbReference>
<evidence type="ECO:0000259" key="4">
    <source>
        <dbReference type="SMART" id="SM00861"/>
    </source>
</evidence>
<dbReference type="SMART" id="SM00861">
    <property type="entry name" value="Transket_pyr"/>
    <property type="match status" value="1"/>
</dbReference>
<proteinExistence type="predicted"/>
<dbReference type="FunFam" id="3.40.50.970:FF:000001">
    <property type="entry name" value="Pyruvate dehydrogenase E1 beta subunit"/>
    <property type="match status" value="1"/>
</dbReference>
<dbReference type="Pfam" id="PF02780">
    <property type="entry name" value="Transketolase_C"/>
    <property type="match status" value="1"/>
</dbReference>
<dbReference type="InterPro" id="IPR009014">
    <property type="entry name" value="Transketo_C/PFOR_II"/>
</dbReference>
<evidence type="ECO:0000313" key="5">
    <source>
        <dbReference type="EMBL" id="MYC96269.1"/>
    </source>
</evidence>
<reference evidence="5" key="1">
    <citation type="submission" date="2019-09" db="EMBL/GenBank/DDBJ databases">
        <title>Characterisation of the sponge microbiome using genome-centric metagenomics.</title>
        <authorList>
            <person name="Engelberts J.P."/>
            <person name="Robbins S.J."/>
            <person name="De Goeij J.M."/>
            <person name="Aranda M."/>
            <person name="Bell S.C."/>
            <person name="Webster N.S."/>
        </authorList>
    </citation>
    <scope>NUCLEOTIDE SEQUENCE</scope>
    <source>
        <strain evidence="5">SB0661_bin_32</strain>
    </source>
</reference>
<dbReference type="EMBL" id="VXMH01000076">
    <property type="protein sequence ID" value="MYC96269.1"/>
    <property type="molecule type" value="Genomic_DNA"/>
</dbReference>
<keyword evidence="3" id="KW-0786">Thiamine pyrophosphate</keyword>
<dbReference type="InterPro" id="IPR033248">
    <property type="entry name" value="Transketolase_C"/>
</dbReference>
<dbReference type="Gene3D" id="3.40.50.970">
    <property type="match status" value="1"/>
</dbReference>
<feature type="domain" description="Transketolase-like pyrimidine-binding" evidence="4">
    <location>
        <begin position="6"/>
        <end position="183"/>
    </location>
</feature>
<dbReference type="CDD" id="cd07036">
    <property type="entry name" value="TPP_PYR_E1-PDHc-beta_like"/>
    <property type="match status" value="1"/>
</dbReference>
<keyword evidence="2" id="KW-0560">Oxidoreductase</keyword>
<evidence type="ECO:0000256" key="2">
    <source>
        <dbReference type="ARBA" id="ARBA00023002"/>
    </source>
</evidence>
<comment type="cofactor">
    <cofactor evidence="1">
        <name>thiamine diphosphate</name>
        <dbReference type="ChEBI" id="CHEBI:58937"/>
    </cofactor>
</comment>
<sequence>MTTREITFRDALNEALQEEMGREEGVFIIGQDIYGGPGGYQGAFKVTKGLAKDFRDRLLDTPMIEQTIVGAAVGAAMTGSRPVAEIMFEDFITLAMDLLVNTAAKTHYMTAGQYCVPIVVRAACGAVGVGPQHSQTWTSWFMHIPGLYVVLPSTPYDAKGLLKTAIRDDNPVLFLEHKKLYNVKGRVPEEEYEIPFGEARVLCPGDDVTVVAIGYMAGLATQVAGTLRDQGLSVEVIDPRTLAPLDLETIFQSVRKTHKVVVVAEDCKTAGPTAEIAALVSEACFEYLDAPVGRVGARDAPIAHNVGMSEYILPDAADIHEAVQRVIAW</sequence>
<name>A0A6B1D9Q9_9CHLR</name>
<dbReference type="Pfam" id="PF02779">
    <property type="entry name" value="Transket_pyr"/>
    <property type="match status" value="1"/>
</dbReference>
<dbReference type="GO" id="GO:0016491">
    <property type="term" value="F:oxidoreductase activity"/>
    <property type="evidence" value="ECO:0007669"/>
    <property type="project" value="UniProtKB-KW"/>
</dbReference>
<accession>A0A6B1D9Q9</accession>
<evidence type="ECO:0000256" key="1">
    <source>
        <dbReference type="ARBA" id="ARBA00001964"/>
    </source>
</evidence>
<evidence type="ECO:0000256" key="3">
    <source>
        <dbReference type="ARBA" id="ARBA00023052"/>
    </source>
</evidence>
<protein>
    <submittedName>
        <fullName evidence="5">Alpha-ketoacid dehydrogenase subunit beta</fullName>
    </submittedName>
</protein>
<dbReference type="PANTHER" id="PTHR43257:SF2">
    <property type="entry name" value="PYRUVATE DEHYDROGENASE E1 COMPONENT SUBUNIT BETA"/>
    <property type="match status" value="1"/>
</dbReference>
<dbReference type="InterPro" id="IPR005475">
    <property type="entry name" value="Transketolase-like_Pyr-bd"/>
</dbReference>
<dbReference type="AlphaFoldDB" id="A0A6B1D9Q9"/>
<comment type="caution">
    <text evidence="5">The sequence shown here is derived from an EMBL/GenBank/DDBJ whole genome shotgun (WGS) entry which is preliminary data.</text>
</comment>
<dbReference type="InterPro" id="IPR029061">
    <property type="entry name" value="THDP-binding"/>
</dbReference>
<dbReference type="PANTHER" id="PTHR43257">
    <property type="entry name" value="PYRUVATE DEHYDROGENASE E1 COMPONENT BETA SUBUNIT"/>
    <property type="match status" value="1"/>
</dbReference>
<dbReference type="SUPFAM" id="SSF52922">
    <property type="entry name" value="TK C-terminal domain-like"/>
    <property type="match status" value="1"/>
</dbReference>
<organism evidence="5">
    <name type="scientific">Caldilineaceae bacterium SB0661_bin_32</name>
    <dbReference type="NCBI Taxonomy" id="2605255"/>
    <lineage>
        <taxon>Bacteria</taxon>
        <taxon>Bacillati</taxon>
        <taxon>Chloroflexota</taxon>
        <taxon>Caldilineae</taxon>
        <taxon>Caldilineales</taxon>
        <taxon>Caldilineaceae</taxon>
    </lineage>
</organism>